<evidence type="ECO:0000259" key="1">
    <source>
        <dbReference type="Pfam" id="PF21821"/>
    </source>
</evidence>
<proteinExistence type="predicted"/>
<dbReference type="RefSeq" id="WP_091275652.1">
    <property type="nucleotide sequence ID" value="NZ_FNDK01000023.1"/>
</dbReference>
<sequence length="140" mass="15469">MARIGDVEFFLIDETRNYESEVTTHPVERGADVADHIQLNPLRYQITGEVTGSDAAEKHRALLKLRNARDITSYSGRANMSNCIVENYSTNVNVNYRNGFSFTLNIVQARVARPSTVGLLPAELKADTSEVGNAGRVQAQ</sequence>
<dbReference type="InterPro" id="IPR048494">
    <property type="entry name" value="Dit-like_N"/>
</dbReference>
<organism evidence="2 3">
    <name type="scientific">Alteribacillus persepolensis</name>
    <dbReference type="NCBI Taxonomy" id="568899"/>
    <lineage>
        <taxon>Bacteria</taxon>
        <taxon>Bacillati</taxon>
        <taxon>Bacillota</taxon>
        <taxon>Bacilli</taxon>
        <taxon>Bacillales</taxon>
        <taxon>Bacillaceae</taxon>
        <taxon>Alteribacillus</taxon>
    </lineage>
</organism>
<dbReference type="Proteomes" id="UP000199163">
    <property type="component" value="Unassembled WGS sequence"/>
</dbReference>
<evidence type="ECO:0000313" key="2">
    <source>
        <dbReference type="EMBL" id="SDI16150.1"/>
    </source>
</evidence>
<keyword evidence="3" id="KW-1185">Reference proteome</keyword>
<reference evidence="2 3" key="1">
    <citation type="submission" date="2016-10" db="EMBL/GenBank/DDBJ databases">
        <authorList>
            <person name="de Groot N.N."/>
        </authorList>
    </citation>
    <scope>NUCLEOTIDE SEQUENCE [LARGE SCALE GENOMIC DNA]</scope>
    <source>
        <strain evidence="2 3">DSM 21632</strain>
    </source>
</reference>
<dbReference type="AlphaFoldDB" id="A0A1G8IC60"/>
<name>A0A1G8IC60_9BACI</name>
<dbReference type="EMBL" id="FNDK01000023">
    <property type="protein sequence ID" value="SDI16150.1"/>
    <property type="molecule type" value="Genomic_DNA"/>
</dbReference>
<dbReference type="Pfam" id="PF21821">
    <property type="entry name" value="Dit_like"/>
    <property type="match status" value="1"/>
</dbReference>
<accession>A0A1G8IC60</accession>
<protein>
    <recommendedName>
        <fullName evidence="1">Dit-like phage tail protein N-terminal domain-containing protein</fullName>
    </recommendedName>
</protein>
<feature type="domain" description="Dit-like phage tail protein N-terminal" evidence="1">
    <location>
        <begin position="11"/>
        <end position="119"/>
    </location>
</feature>
<evidence type="ECO:0000313" key="3">
    <source>
        <dbReference type="Proteomes" id="UP000199163"/>
    </source>
</evidence>
<dbReference type="OrthoDB" id="2969869at2"/>
<gene>
    <name evidence="2" type="ORF">SAMN05192534_12373</name>
</gene>
<dbReference type="STRING" id="568899.SAMN05192534_12373"/>